<dbReference type="AlphaFoldDB" id="A0A3D9IXK9"/>
<proteinExistence type="inferred from homology"/>
<feature type="binding site" evidence="9">
    <location>
        <position position="227"/>
    </location>
    <ligand>
        <name>Zn(2+)</name>
        <dbReference type="ChEBI" id="CHEBI:29105"/>
        <note>catalytic</note>
    </ligand>
</feature>
<dbReference type="Pfam" id="PF01427">
    <property type="entry name" value="Peptidase_M15"/>
    <property type="match status" value="1"/>
</dbReference>
<evidence type="ECO:0000256" key="1">
    <source>
        <dbReference type="ARBA" id="ARBA00001362"/>
    </source>
</evidence>
<feature type="binding site" evidence="9">
    <location>
        <position position="220"/>
    </location>
    <ligand>
        <name>Zn(2+)</name>
        <dbReference type="ChEBI" id="CHEBI:29105"/>
        <note>catalytic</note>
    </ligand>
</feature>
<feature type="active site" description="Proton donor/acceptor" evidence="9">
    <location>
        <position position="285"/>
    </location>
</feature>
<dbReference type="EC" id="3.4.13.22" evidence="9"/>
<dbReference type="EMBL" id="QRDY01000001">
    <property type="protein sequence ID" value="RED66249.1"/>
    <property type="molecule type" value="Genomic_DNA"/>
</dbReference>
<evidence type="ECO:0000313" key="11">
    <source>
        <dbReference type="EMBL" id="RED66249.1"/>
    </source>
</evidence>
<dbReference type="GO" id="GO:0008237">
    <property type="term" value="F:metallopeptidase activity"/>
    <property type="evidence" value="ECO:0007669"/>
    <property type="project" value="UniProtKB-KW"/>
</dbReference>
<gene>
    <name evidence="11" type="ORF">DFP95_101748</name>
</gene>
<feature type="compositionally biased region" description="Polar residues" evidence="10">
    <location>
        <begin position="44"/>
        <end position="55"/>
    </location>
</feature>
<comment type="cofactor">
    <cofactor evidence="9">
        <name>Zn(2+)</name>
        <dbReference type="ChEBI" id="CHEBI:29105"/>
    </cofactor>
    <text evidence="9">Binds 1 zinc ion per subunit.</text>
</comment>
<keyword evidence="8" id="KW-0961">Cell wall biogenesis/degradation</keyword>
<dbReference type="Proteomes" id="UP000256869">
    <property type="component" value="Unassembled WGS sequence"/>
</dbReference>
<evidence type="ECO:0000256" key="6">
    <source>
        <dbReference type="ARBA" id="ARBA00022997"/>
    </source>
</evidence>
<dbReference type="HAMAP" id="MF_01924">
    <property type="entry name" value="A_A_dipeptidase"/>
    <property type="match status" value="1"/>
</dbReference>
<reference evidence="11 12" key="1">
    <citation type="submission" date="2018-07" db="EMBL/GenBank/DDBJ databases">
        <title>Genomic Encyclopedia of Type Strains, Phase III (KMG-III): the genomes of soil and plant-associated and newly described type strains.</title>
        <authorList>
            <person name="Whitman W."/>
        </authorList>
    </citation>
    <scope>NUCLEOTIDE SEQUENCE [LARGE SCALE GENOMIC DNA]</scope>
    <source>
        <strain evidence="11 12">CECT 8236</strain>
    </source>
</reference>
<keyword evidence="5 9" id="KW-0862">Zinc</keyword>
<comment type="similarity">
    <text evidence="9">Belongs to the peptidase M15D family.</text>
</comment>
<keyword evidence="12" id="KW-1185">Reference proteome</keyword>
<dbReference type="PROSITE" id="PS51257">
    <property type="entry name" value="PROKAR_LIPOPROTEIN"/>
    <property type="match status" value="1"/>
</dbReference>
<protein>
    <recommendedName>
        <fullName evidence="9">D-alanyl-D-alanine dipeptidase</fullName>
        <shortName evidence="9">D-Ala-D-Ala dipeptidase</shortName>
        <ecNumber evidence="9">3.4.13.22</ecNumber>
    </recommendedName>
</protein>
<organism evidence="11 12">
    <name type="scientific">Cohnella lupini</name>
    <dbReference type="NCBI Taxonomy" id="1294267"/>
    <lineage>
        <taxon>Bacteria</taxon>
        <taxon>Bacillati</taxon>
        <taxon>Bacillota</taxon>
        <taxon>Bacilli</taxon>
        <taxon>Bacillales</taxon>
        <taxon>Paenibacillaceae</taxon>
        <taxon>Cohnella</taxon>
    </lineage>
</organism>
<keyword evidence="2 9" id="KW-0645">Protease</keyword>
<dbReference type="InterPro" id="IPR000755">
    <property type="entry name" value="A_A_dipeptidase"/>
</dbReference>
<dbReference type="SUPFAM" id="SSF55166">
    <property type="entry name" value="Hedgehog/DD-peptidase"/>
    <property type="match status" value="1"/>
</dbReference>
<dbReference type="GO" id="GO:0071555">
    <property type="term" value="P:cell wall organization"/>
    <property type="evidence" value="ECO:0007669"/>
    <property type="project" value="UniProtKB-KW"/>
</dbReference>
<evidence type="ECO:0000256" key="3">
    <source>
        <dbReference type="ARBA" id="ARBA00022723"/>
    </source>
</evidence>
<keyword evidence="4 9" id="KW-0378">Hydrolase</keyword>
<dbReference type="CDD" id="cd14817">
    <property type="entry name" value="D-Ala-D-Ala_dipeptidase_VanX"/>
    <property type="match status" value="1"/>
</dbReference>
<feature type="site" description="Transition state stabilizer" evidence="9">
    <location>
        <position position="175"/>
    </location>
</feature>
<evidence type="ECO:0000256" key="2">
    <source>
        <dbReference type="ARBA" id="ARBA00022670"/>
    </source>
</evidence>
<dbReference type="OrthoDB" id="9801430at2"/>
<dbReference type="RefSeq" id="WP_115991180.1">
    <property type="nucleotide sequence ID" value="NZ_QRDY01000001.1"/>
</dbReference>
<dbReference type="PANTHER" id="PTHR43126:SF1">
    <property type="entry name" value="D-ALANYL-D-ALANINE DIPEPTIDASE"/>
    <property type="match status" value="1"/>
</dbReference>
<comment type="catalytic activity">
    <reaction evidence="1 9">
        <text>D-alanyl-D-alanine + H2O = 2 D-alanine</text>
        <dbReference type="Rhea" id="RHEA:20661"/>
        <dbReference type="ChEBI" id="CHEBI:15377"/>
        <dbReference type="ChEBI" id="CHEBI:57416"/>
        <dbReference type="ChEBI" id="CHEBI:57822"/>
        <dbReference type="EC" id="3.4.13.22"/>
    </reaction>
</comment>
<name>A0A3D9IXK9_9BACL</name>
<accession>A0A3D9IXK9</accession>
<evidence type="ECO:0000256" key="5">
    <source>
        <dbReference type="ARBA" id="ARBA00022833"/>
    </source>
</evidence>
<comment type="function">
    <text evidence="9">Catalyzes hydrolysis of the D-alanyl-D-alanine dipeptide.</text>
</comment>
<keyword evidence="3 9" id="KW-0479">Metal-binding</keyword>
<dbReference type="GO" id="GO:0008270">
    <property type="term" value="F:zinc ion binding"/>
    <property type="evidence" value="ECO:0007669"/>
    <property type="project" value="UniProtKB-UniRule"/>
</dbReference>
<dbReference type="InterPro" id="IPR009045">
    <property type="entry name" value="Zn_M74/Hedgehog-like"/>
</dbReference>
<dbReference type="GO" id="GO:0160237">
    <property type="term" value="F:D-Ala-D-Ala dipeptidase activity"/>
    <property type="evidence" value="ECO:0007669"/>
    <property type="project" value="UniProtKB-EC"/>
</dbReference>
<feature type="region of interest" description="Disordered" evidence="10">
    <location>
        <begin position="35"/>
        <end position="100"/>
    </location>
</feature>
<evidence type="ECO:0000256" key="10">
    <source>
        <dbReference type="SAM" id="MobiDB-lite"/>
    </source>
</evidence>
<evidence type="ECO:0000313" key="12">
    <source>
        <dbReference type="Proteomes" id="UP000256869"/>
    </source>
</evidence>
<feature type="binding site" evidence="9">
    <location>
        <position position="288"/>
    </location>
    <ligand>
        <name>Zn(2+)</name>
        <dbReference type="ChEBI" id="CHEBI:29105"/>
        <note>catalytic</note>
    </ligand>
</feature>
<evidence type="ECO:0000256" key="4">
    <source>
        <dbReference type="ARBA" id="ARBA00022801"/>
    </source>
</evidence>
<dbReference type="PANTHER" id="PTHR43126">
    <property type="entry name" value="D-ALANYL-D-ALANINE DIPEPTIDASE"/>
    <property type="match status" value="1"/>
</dbReference>
<dbReference type="Gene3D" id="3.30.1380.10">
    <property type="match status" value="1"/>
</dbReference>
<evidence type="ECO:0000256" key="7">
    <source>
        <dbReference type="ARBA" id="ARBA00023049"/>
    </source>
</evidence>
<evidence type="ECO:0000256" key="9">
    <source>
        <dbReference type="HAMAP-Rule" id="MF_01924"/>
    </source>
</evidence>
<sequence>MGIRISSNRGRIILIVPVLFLFLLTACGVAANVSSETKPESQPDVAQTQDVQHSESLPVESLPVESKTPEGSPQKSEVSAVEPPVNDPTATTPPSDSVIPKQRKLPKGFVYVDEIIPTVQLEVRYYGDYNFVGERIDGYKAPVAILTEQAAKTLKEVSAELESKGYVLHIYDAYRPQKAVDHFARWAKDVKDTKMKKDFYPMVDKTKVFKLGYVASKSGHTRGSTVDLTIAYQKTGEIVDMGGPYDFFGDISSLGTKLITAKQTANRNILKNAMSKHGFEPYDKEWWHYTLIKEPYPKKYFNFDVQ</sequence>
<keyword evidence="7 9" id="KW-0482">Metalloprotease</keyword>
<keyword evidence="6 9" id="KW-0224">Dipeptidase</keyword>
<evidence type="ECO:0000256" key="8">
    <source>
        <dbReference type="ARBA" id="ARBA00023316"/>
    </source>
</evidence>
<dbReference type="GO" id="GO:0006508">
    <property type="term" value="P:proteolysis"/>
    <property type="evidence" value="ECO:0007669"/>
    <property type="project" value="UniProtKB-KW"/>
</dbReference>
<comment type="caution">
    <text evidence="11">The sequence shown here is derived from an EMBL/GenBank/DDBJ whole genome shotgun (WGS) entry which is preliminary data.</text>
</comment>